<organism evidence="1 2">
    <name type="scientific">Flavobacterium columnare</name>
    <dbReference type="NCBI Taxonomy" id="996"/>
    <lineage>
        <taxon>Bacteria</taxon>
        <taxon>Pseudomonadati</taxon>
        <taxon>Bacteroidota</taxon>
        <taxon>Flavobacteriia</taxon>
        <taxon>Flavobacteriales</taxon>
        <taxon>Flavobacteriaceae</taxon>
        <taxon>Flavobacterium</taxon>
    </lineage>
</organism>
<reference evidence="1 2" key="1">
    <citation type="submission" date="2018-02" db="EMBL/GenBank/DDBJ databases">
        <authorList>
            <person name="Cohen D.B."/>
            <person name="Kent A.D."/>
        </authorList>
    </citation>
    <scope>NUCLEOTIDE SEQUENCE [LARGE SCALE GENOMIC DNA]</scope>
    <source>
        <strain evidence="1">CIP109753</strain>
    </source>
</reference>
<dbReference type="RefSeq" id="WP_105195296.1">
    <property type="nucleotide sequence ID" value="NZ_OLKH01000050.1"/>
</dbReference>
<dbReference type="Proteomes" id="UP000238180">
    <property type="component" value="Unassembled WGS sequence"/>
</dbReference>
<dbReference type="EMBL" id="OLKH01000050">
    <property type="protein sequence ID" value="SPE76258.1"/>
    <property type="molecule type" value="Genomic_DNA"/>
</dbReference>
<proteinExistence type="predicted"/>
<evidence type="ECO:0000313" key="2">
    <source>
        <dbReference type="Proteomes" id="UP000238180"/>
    </source>
</evidence>
<dbReference type="AlphaFoldDB" id="A0A2N9P7E5"/>
<protein>
    <submittedName>
        <fullName evidence="1">Uncharacterized protein</fullName>
    </submittedName>
</protein>
<sequence>MSPRTRKYTGKDVDMLVACSTIIENAIANKTFLQTKRSNWTDDFFTNLQNNINNALEQHLGIDSAKNLRGATQTLLSIQKQALKDLAEVKIQIAEDFKKEPVKQNEILIQLGFTTYLKEAQKGDQEALVQLLYKFKTNLTDDLKNEIVSKGTAESILTQTTTYADTLKNADITQETFKGTRKEITETAIKAFNEIYDDVISIAKIASNFYKEEPVKKDLFSFSKINKTLSAQRKATTTENTPKP</sequence>
<accession>A0A2N9P7E5</accession>
<evidence type="ECO:0000313" key="1">
    <source>
        <dbReference type="EMBL" id="SPE76258.1"/>
    </source>
</evidence>
<name>A0A2N9P7E5_9FLAO</name>
<gene>
    <name evidence="1" type="ORF">FLACOL_00236</name>
</gene>